<dbReference type="GO" id="GO:0005198">
    <property type="term" value="F:structural molecule activity"/>
    <property type="evidence" value="ECO:0007669"/>
    <property type="project" value="InterPro"/>
</dbReference>
<name>A0A286D8S4_9GAMM</name>
<evidence type="ECO:0000256" key="7">
    <source>
        <dbReference type="SAM" id="MobiDB-lite"/>
    </source>
</evidence>
<dbReference type="PRINTS" id="PR01010">
    <property type="entry name" value="FLGPRINGFLGI"/>
</dbReference>
<dbReference type="OrthoDB" id="9786431at2"/>
<dbReference type="PANTHER" id="PTHR30381">
    <property type="entry name" value="FLAGELLAR P-RING PERIPLASMIC PROTEIN FLGI"/>
    <property type="match status" value="1"/>
</dbReference>
<keyword evidence="8" id="KW-0282">Flagellum</keyword>
<comment type="function">
    <text evidence="1 6">Assembles around the rod to form the L-ring and probably protects the motor/basal body from shearing forces during rotation.</text>
</comment>
<evidence type="ECO:0000256" key="3">
    <source>
        <dbReference type="ARBA" id="ARBA00008994"/>
    </source>
</evidence>
<evidence type="ECO:0000256" key="6">
    <source>
        <dbReference type="HAMAP-Rule" id="MF_00416"/>
    </source>
</evidence>
<comment type="similarity">
    <text evidence="3 6">Belongs to the FlgI family.</text>
</comment>
<dbReference type="Proteomes" id="UP000219374">
    <property type="component" value="Unassembled WGS sequence"/>
</dbReference>
<keyword evidence="5 6" id="KW-0975">Bacterial flagellum</keyword>
<proteinExistence type="inferred from homology"/>
<dbReference type="GO" id="GO:0030288">
    <property type="term" value="C:outer membrane-bounded periplasmic space"/>
    <property type="evidence" value="ECO:0007669"/>
    <property type="project" value="InterPro"/>
</dbReference>
<evidence type="ECO:0000256" key="2">
    <source>
        <dbReference type="ARBA" id="ARBA00004117"/>
    </source>
</evidence>
<feature type="region of interest" description="Disordered" evidence="7">
    <location>
        <begin position="1"/>
        <end position="33"/>
    </location>
</feature>
<dbReference type="PANTHER" id="PTHR30381:SF0">
    <property type="entry name" value="FLAGELLAR P-RING PROTEIN"/>
    <property type="match status" value="1"/>
</dbReference>
<accession>A0A286D8S4</accession>
<protein>
    <recommendedName>
        <fullName evidence="6">Flagellar P-ring protein</fullName>
    </recommendedName>
    <alternativeName>
        <fullName evidence="6">Basal body P-ring protein</fullName>
    </alternativeName>
</protein>
<evidence type="ECO:0000256" key="1">
    <source>
        <dbReference type="ARBA" id="ARBA00002591"/>
    </source>
</evidence>
<dbReference type="EMBL" id="OCND01000006">
    <property type="protein sequence ID" value="SOD55058.1"/>
    <property type="molecule type" value="Genomic_DNA"/>
</dbReference>
<dbReference type="GO" id="GO:0009428">
    <property type="term" value="C:bacterial-type flagellum basal body, distal rod, P ring"/>
    <property type="evidence" value="ECO:0007669"/>
    <property type="project" value="InterPro"/>
</dbReference>
<sequence length="402" mass="41208">MLRWTAFFQPGPGTRDPGPGKALRRGRSFSGPRSPVPGPVLLASLLLLTAFSAHAERIKDLAQVGGVRSNPLVGYGLVVGLDGSGDRTSQAPFTVQSLKNLLGELGVNVPPNVNPQLKNVAAVAIHADLPAFAKPGQAIDITVSSIGNSTSLRGGSLLMAPLRGADGEVYAIAQGNLVVGGFGAQGRDGSRVSVNVPSVGRIPNGAIVERAVPDAFGASDVITLNLHKGDFTTVSRMVAALEQNFGAGNAYAVDGVTVAVRAPADPGRRIMFLSQVENLELNPGSAPAKVVVNARTGTVIIGSQVTVMPAAITHGSLTVTITESANVSQPNEFSRGGQTVVTPQSSVSITEGGSHMFKFAGGTSLDEIVRAVNEVGAAPGDLIAILEALKQSGALRAELEVI</sequence>
<gene>
    <name evidence="6" type="primary">flgI</name>
    <name evidence="8" type="ORF">SAMN06296416_10621</name>
</gene>
<organism evidence="8 9">
    <name type="scientific">Pseudoxanthomonas wuyuanensis</name>
    <dbReference type="NCBI Taxonomy" id="1073196"/>
    <lineage>
        <taxon>Bacteria</taxon>
        <taxon>Pseudomonadati</taxon>
        <taxon>Pseudomonadota</taxon>
        <taxon>Gammaproteobacteria</taxon>
        <taxon>Lysobacterales</taxon>
        <taxon>Lysobacteraceae</taxon>
        <taxon>Pseudoxanthomonas</taxon>
    </lineage>
</organism>
<comment type="subcellular location">
    <subcellularLocation>
        <location evidence="2 6">Bacterial flagellum basal body</location>
    </subcellularLocation>
</comment>
<dbReference type="NCBIfam" id="NF003676">
    <property type="entry name" value="PRK05303.1"/>
    <property type="match status" value="1"/>
</dbReference>
<dbReference type="InterPro" id="IPR001782">
    <property type="entry name" value="Flag_FlgI"/>
</dbReference>
<evidence type="ECO:0000256" key="4">
    <source>
        <dbReference type="ARBA" id="ARBA00022729"/>
    </source>
</evidence>
<reference evidence="8 9" key="1">
    <citation type="submission" date="2017-09" db="EMBL/GenBank/DDBJ databases">
        <authorList>
            <person name="Ehlers B."/>
            <person name="Leendertz F.H."/>
        </authorList>
    </citation>
    <scope>NUCLEOTIDE SEQUENCE [LARGE SCALE GENOMIC DNA]</scope>
    <source>
        <strain evidence="8 9">CGMCC 1.10978</strain>
    </source>
</reference>
<keyword evidence="8" id="KW-0969">Cilium</keyword>
<evidence type="ECO:0000256" key="5">
    <source>
        <dbReference type="ARBA" id="ARBA00023143"/>
    </source>
</evidence>
<evidence type="ECO:0000313" key="9">
    <source>
        <dbReference type="Proteomes" id="UP000219374"/>
    </source>
</evidence>
<dbReference type="HAMAP" id="MF_00416">
    <property type="entry name" value="FlgI"/>
    <property type="match status" value="1"/>
</dbReference>
<keyword evidence="8" id="KW-0966">Cell projection</keyword>
<dbReference type="GO" id="GO:0071973">
    <property type="term" value="P:bacterial-type flagellum-dependent cell motility"/>
    <property type="evidence" value="ECO:0007669"/>
    <property type="project" value="InterPro"/>
</dbReference>
<keyword evidence="9" id="KW-1185">Reference proteome</keyword>
<dbReference type="AlphaFoldDB" id="A0A286D8S4"/>
<evidence type="ECO:0000313" key="8">
    <source>
        <dbReference type="EMBL" id="SOD55058.1"/>
    </source>
</evidence>
<dbReference type="Pfam" id="PF02119">
    <property type="entry name" value="FlgI"/>
    <property type="match status" value="1"/>
</dbReference>
<comment type="subunit">
    <text evidence="6">The basal body constitutes a major portion of the flagellar organelle and consists of four rings (L,P,S, and M) mounted on a central rod.</text>
</comment>
<keyword evidence="4" id="KW-0732">Signal</keyword>